<gene>
    <name evidence="2" type="ORF">GCM10011399_03240</name>
</gene>
<evidence type="ECO:0000313" key="3">
    <source>
        <dbReference type="Proteomes" id="UP000598775"/>
    </source>
</evidence>
<dbReference type="NCBIfam" id="NF037976">
    <property type="entry name" value="gtrA_1"/>
    <property type="match status" value="1"/>
</dbReference>
<comment type="caution">
    <text evidence="2">The sequence shown here is derived from an EMBL/GenBank/DDBJ whole genome shotgun (WGS) entry which is preliminary data.</text>
</comment>
<feature type="transmembrane region" description="Helical" evidence="1">
    <location>
        <begin position="30"/>
        <end position="58"/>
    </location>
</feature>
<feature type="transmembrane region" description="Helical" evidence="1">
    <location>
        <begin position="110"/>
        <end position="127"/>
    </location>
</feature>
<keyword evidence="1" id="KW-1133">Transmembrane helix</keyword>
<keyword evidence="1" id="KW-0472">Membrane</keyword>
<evidence type="ECO:0000313" key="2">
    <source>
        <dbReference type="EMBL" id="GGF12639.1"/>
    </source>
</evidence>
<name>A0A917EVL7_9MICO</name>
<dbReference type="GO" id="GO:0000271">
    <property type="term" value="P:polysaccharide biosynthetic process"/>
    <property type="evidence" value="ECO:0007669"/>
    <property type="project" value="InterPro"/>
</dbReference>
<sequence length="143" mass="15456">MKTSALYVLFAAISTGTNLGSQVLIQILGAAMGISTGLSLIASVLVGTGIGVITKYILDKRFIFRFEVKSMKHQARTLGLYTIMSGITTLIFWGFEFGAFFVFGTNAAKYTGAIIGLAIGYVIKYFLDKNITFKEDKSGVNSL</sequence>
<protein>
    <recommendedName>
        <fullName evidence="4">GtrA-like protein domain-containing protein</fullName>
    </recommendedName>
</protein>
<evidence type="ECO:0008006" key="4">
    <source>
        <dbReference type="Google" id="ProtNLM"/>
    </source>
</evidence>
<feature type="transmembrane region" description="Helical" evidence="1">
    <location>
        <begin position="78"/>
        <end position="104"/>
    </location>
</feature>
<proteinExistence type="predicted"/>
<dbReference type="GO" id="GO:0016020">
    <property type="term" value="C:membrane"/>
    <property type="evidence" value="ECO:0007669"/>
    <property type="project" value="UniProtKB-SubCell"/>
</dbReference>
<dbReference type="Proteomes" id="UP000598775">
    <property type="component" value="Unassembled WGS sequence"/>
</dbReference>
<dbReference type="AlphaFoldDB" id="A0A917EVL7"/>
<organism evidence="2 3">
    <name type="scientific">Subtercola lobariae</name>
    <dbReference type="NCBI Taxonomy" id="1588641"/>
    <lineage>
        <taxon>Bacteria</taxon>
        <taxon>Bacillati</taxon>
        <taxon>Actinomycetota</taxon>
        <taxon>Actinomycetes</taxon>
        <taxon>Micrococcales</taxon>
        <taxon>Microbacteriaceae</taxon>
        <taxon>Subtercola</taxon>
    </lineage>
</organism>
<accession>A0A917EVL7</accession>
<keyword evidence="3" id="KW-1185">Reference proteome</keyword>
<keyword evidence="1" id="KW-0812">Transmembrane</keyword>
<reference evidence="2 3" key="1">
    <citation type="journal article" date="2014" name="Int. J. Syst. Evol. Microbiol.">
        <title>Complete genome sequence of Corynebacterium casei LMG S-19264T (=DSM 44701T), isolated from a smear-ripened cheese.</title>
        <authorList>
            <consortium name="US DOE Joint Genome Institute (JGI-PGF)"/>
            <person name="Walter F."/>
            <person name="Albersmeier A."/>
            <person name="Kalinowski J."/>
            <person name="Ruckert C."/>
        </authorList>
    </citation>
    <scope>NUCLEOTIDE SEQUENCE [LARGE SCALE GENOMIC DNA]</scope>
    <source>
        <strain evidence="2 3">CGMCC 1.12976</strain>
    </source>
</reference>
<dbReference type="RefSeq" id="WP_188672665.1">
    <property type="nucleotide sequence ID" value="NZ_BMGP01000001.1"/>
</dbReference>
<dbReference type="EMBL" id="BMGP01000001">
    <property type="protein sequence ID" value="GGF12639.1"/>
    <property type="molecule type" value="Genomic_DNA"/>
</dbReference>
<evidence type="ECO:0000256" key="1">
    <source>
        <dbReference type="SAM" id="Phobius"/>
    </source>
</evidence>